<dbReference type="SMART" id="SM00239">
    <property type="entry name" value="C2"/>
    <property type="match status" value="2"/>
</dbReference>
<dbReference type="Proteomes" id="UP000291022">
    <property type="component" value="Unassembled WGS sequence"/>
</dbReference>
<dbReference type="InterPro" id="IPR035892">
    <property type="entry name" value="C2_domain_sf"/>
</dbReference>
<reference evidence="8" key="3">
    <citation type="submission" date="2025-09" db="UniProtKB">
        <authorList>
            <consortium name="Ensembl"/>
        </authorList>
    </citation>
    <scope>IDENTIFICATION</scope>
</reference>
<dbReference type="PANTHER" id="PTHR45716">
    <property type="entry name" value="BITESIZE, ISOFORM I"/>
    <property type="match status" value="1"/>
</dbReference>
<sequence length="349" mass="39800">KSKNSPQTSSLASLGAETLTLDSRLTHLLSKSGHLFSSCLFQTSLNSMMSVYSETGDYGNVKVSGEILLHISYCYKTGGLYIFVKNCRNLAIGDEKRQRTDAYVKSYLLPDKSRSNKRKTKIRTGTNPEFNETLKYTISHTQLETRTLQLSVWHHDRFGRNSFLGEVEIPFDSWNFENPSDEWFVLQHFTTVLLKINKTFHLKLDLKLWGIEITTQGRHFLFHRSLDCIFSCSYLLPDDSKATKHKTLVIKKSVNPQWNHTFMFSGLNPQDIKNVCLELTVWDKEAFSSNIFLGGVRLNSGTGVSNGKNVDWMDSQGEEQRLWQKMADNPGTPVEGVLMLRSLIIKVAK</sequence>
<dbReference type="InterPro" id="IPR000008">
    <property type="entry name" value="C2_dom"/>
</dbReference>
<proteinExistence type="predicted"/>
<evidence type="ECO:0000256" key="1">
    <source>
        <dbReference type="ARBA" id="ARBA00004370"/>
    </source>
</evidence>
<dbReference type="AlphaFoldDB" id="A0A452SE05"/>
<dbReference type="InterPro" id="IPR037303">
    <property type="entry name" value="SLP-4/5_C2A"/>
</dbReference>
<dbReference type="CDD" id="cd04029">
    <property type="entry name" value="C2A_SLP-4_5"/>
    <property type="match status" value="1"/>
</dbReference>
<dbReference type="GO" id="GO:0042043">
    <property type="term" value="F:neurexin family protein binding"/>
    <property type="evidence" value="ECO:0007669"/>
    <property type="project" value="TreeGrafter"/>
</dbReference>
<protein>
    <recommendedName>
        <fullName evidence="7">C2 domain-containing protein</fullName>
    </recommendedName>
</protein>
<dbReference type="CDD" id="cd04020">
    <property type="entry name" value="C2B_SLP_1-2-3-4"/>
    <property type="match status" value="1"/>
</dbReference>
<organism evidence="8 9">
    <name type="scientific">Ursus americanus</name>
    <name type="common">American black bear</name>
    <name type="synonym">Euarctos americanus</name>
    <dbReference type="NCBI Taxonomy" id="9643"/>
    <lineage>
        <taxon>Eukaryota</taxon>
        <taxon>Metazoa</taxon>
        <taxon>Chordata</taxon>
        <taxon>Craniata</taxon>
        <taxon>Vertebrata</taxon>
        <taxon>Euteleostomi</taxon>
        <taxon>Mammalia</taxon>
        <taxon>Eutheria</taxon>
        <taxon>Laurasiatheria</taxon>
        <taxon>Carnivora</taxon>
        <taxon>Caniformia</taxon>
        <taxon>Ursidae</taxon>
        <taxon>Ursus</taxon>
    </lineage>
</organism>
<keyword evidence="2" id="KW-0479">Metal-binding</keyword>
<dbReference type="Gene3D" id="2.60.40.150">
    <property type="entry name" value="C2 domain"/>
    <property type="match status" value="2"/>
</dbReference>
<reference evidence="8" key="2">
    <citation type="submission" date="2025-08" db="UniProtKB">
        <authorList>
            <consortium name="Ensembl"/>
        </authorList>
    </citation>
    <scope>IDENTIFICATION</scope>
</reference>
<dbReference type="InterPro" id="IPR043567">
    <property type="entry name" value="SYTL1-5_C2B"/>
</dbReference>
<feature type="domain" description="C2" evidence="7">
    <location>
        <begin position="63"/>
        <end position="184"/>
    </location>
</feature>
<keyword evidence="6" id="KW-0472">Membrane</keyword>
<dbReference type="Pfam" id="PF00168">
    <property type="entry name" value="C2"/>
    <property type="match status" value="2"/>
</dbReference>
<dbReference type="SUPFAM" id="SSF49562">
    <property type="entry name" value="C2 domain (Calcium/lipid-binding domain, CaLB)"/>
    <property type="match status" value="2"/>
</dbReference>
<reference evidence="9" key="1">
    <citation type="submission" date="2016-06" db="EMBL/GenBank/DDBJ databases">
        <title>De novo assembly and RNA-Seq shows season-dependent expression and editing in black bear kidneys.</title>
        <authorList>
            <person name="Korstanje R."/>
            <person name="Srivastava A."/>
            <person name="Sarsani V.K."/>
            <person name="Sheehan S.M."/>
            <person name="Seger R.L."/>
            <person name="Barter M.E."/>
            <person name="Lindqvist C."/>
            <person name="Brody L.C."/>
            <person name="Mullikin J.C."/>
        </authorList>
    </citation>
    <scope>NUCLEOTIDE SEQUENCE [LARGE SCALE GENOMIC DNA]</scope>
</reference>
<dbReference type="GO" id="GO:0005543">
    <property type="term" value="F:phospholipid binding"/>
    <property type="evidence" value="ECO:0007669"/>
    <property type="project" value="InterPro"/>
</dbReference>
<evidence type="ECO:0000259" key="7">
    <source>
        <dbReference type="PROSITE" id="PS50004"/>
    </source>
</evidence>
<keyword evidence="4" id="KW-0863">Zinc-finger</keyword>
<dbReference type="PROSITE" id="PS50004">
    <property type="entry name" value="C2"/>
    <property type="match status" value="2"/>
</dbReference>
<evidence type="ECO:0000256" key="4">
    <source>
        <dbReference type="ARBA" id="ARBA00022771"/>
    </source>
</evidence>
<dbReference type="GeneTree" id="ENSGT00940000158618"/>
<evidence type="ECO:0000313" key="8">
    <source>
        <dbReference type="Ensembl" id="ENSUAMP00000030641.1"/>
    </source>
</evidence>
<dbReference type="PANTHER" id="PTHR45716:SF6">
    <property type="entry name" value="SYNAPTOTAGMIN-LIKE PROTEIN 5"/>
    <property type="match status" value="1"/>
</dbReference>
<accession>A0A452SE05</accession>
<dbReference type="FunFam" id="2.60.40.150:FF:000006">
    <property type="entry name" value="Synaptotagmin-like 5, isoform CRA_a"/>
    <property type="match status" value="1"/>
</dbReference>
<dbReference type="GO" id="GO:0008270">
    <property type="term" value="F:zinc ion binding"/>
    <property type="evidence" value="ECO:0007669"/>
    <property type="project" value="UniProtKB-KW"/>
</dbReference>
<dbReference type="GO" id="GO:0070382">
    <property type="term" value="C:exocytic vesicle"/>
    <property type="evidence" value="ECO:0007669"/>
    <property type="project" value="TreeGrafter"/>
</dbReference>
<comment type="subcellular location">
    <subcellularLocation>
        <location evidence="1">Membrane</location>
    </subcellularLocation>
</comment>
<keyword evidence="9" id="KW-1185">Reference proteome</keyword>
<dbReference type="STRING" id="9643.ENSUAMP00000030641"/>
<dbReference type="Ensembl" id="ENSUAMT00000034182.1">
    <property type="protein sequence ID" value="ENSUAMP00000030641.1"/>
    <property type="gene ID" value="ENSUAMG00000023529.1"/>
</dbReference>
<name>A0A452SE05_URSAM</name>
<feature type="domain" description="C2" evidence="7">
    <location>
        <begin position="192"/>
        <end position="313"/>
    </location>
</feature>
<dbReference type="GO" id="GO:0006887">
    <property type="term" value="P:exocytosis"/>
    <property type="evidence" value="ECO:0007669"/>
    <property type="project" value="TreeGrafter"/>
</dbReference>
<keyword evidence="5" id="KW-0862">Zinc</keyword>
<keyword evidence="3" id="KW-0677">Repeat</keyword>
<evidence type="ECO:0000256" key="6">
    <source>
        <dbReference type="ARBA" id="ARBA00023136"/>
    </source>
</evidence>
<evidence type="ECO:0000256" key="2">
    <source>
        <dbReference type="ARBA" id="ARBA00022723"/>
    </source>
</evidence>
<evidence type="ECO:0000313" key="9">
    <source>
        <dbReference type="Proteomes" id="UP000291022"/>
    </source>
</evidence>
<dbReference type="GO" id="GO:0005886">
    <property type="term" value="C:plasma membrane"/>
    <property type="evidence" value="ECO:0007669"/>
    <property type="project" value="TreeGrafter"/>
</dbReference>
<dbReference type="OMA" id="PKVNSIY"/>
<evidence type="ECO:0000256" key="3">
    <source>
        <dbReference type="ARBA" id="ARBA00022737"/>
    </source>
</evidence>
<evidence type="ECO:0000256" key="5">
    <source>
        <dbReference type="ARBA" id="ARBA00022833"/>
    </source>
</evidence>